<name>A0A0F9JT82_9ZZZZ</name>
<comment type="caution">
    <text evidence="1">The sequence shown here is derived from an EMBL/GenBank/DDBJ whole genome shotgun (WGS) entry which is preliminary data.</text>
</comment>
<proteinExistence type="predicted"/>
<protein>
    <submittedName>
        <fullName evidence="1">Uncharacterized protein</fullName>
    </submittedName>
</protein>
<accession>A0A0F9JT82</accession>
<dbReference type="EMBL" id="LAZR01010683">
    <property type="protein sequence ID" value="KKM65686.1"/>
    <property type="molecule type" value="Genomic_DNA"/>
</dbReference>
<evidence type="ECO:0000313" key="1">
    <source>
        <dbReference type="EMBL" id="KKM65686.1"/>
    </source>
</evidence>
<sequence>MGRKSLIEQAVEILHDKDQNLPVIDMDVWEALAVVATHTLQQDKVIIALEKRIIELEKYEA</sequence>
<reference evidence="1" key="1">
    <citation type="journal article" date="2015" name="Nature">
        <title>Complex archaea that bridge the gap between prokaryotes and eukaryotes.</title>
        <authorList>
            <person name="Spang A."/>
            <person name="Saw J.H."/>
            <person name="Jorgensen S.L."/>
            <person name="Zaremba-Niedzwiedzka K."/>
            <person name="Martijn J."/>
            <person name="Lind A.E."/>
            <person name="van Eijk R."/>
            <person name="Schleper C."/>
            <person name="Guy L."/>
            <person name="Ettema T.J."/>
        </authorList>
    </citation>
    <scope>NUCLEOTIDE SEQUENCE</scope>
</reference>
<organism evidence="1">
    <name type="scientific">marine sediment metagenome</name>
    <dbReference type="NCBI Taxonomy" id="412755"/>
    <lineage>
        <taxon>unclassified sequences</taxon>
        <taxon>metagenomes</taxon>
        <taxon>ecological metagenomes</taxon>
    </lineage>
</organism>
<gene>
    <name evidence="1" type="ORF">LCGC14_1488770</name>
</gene>
<dbReference type="AlphaFoldDB" id="A0A0F9JT82"/>